<keyword evidence="8" id="KW-0966">Cell projection</keyword>
<keyword evidence="4" id="KW-1005">Bacterial flagellum biogenesis</keyword>
<dbReference type="InterPro" id="IPR035890">
    <property type="entry name" value="Anti-sigma-28_factor_FlgM_sf"/>
</dbReference>
<keyword evidence="3" id="KW-0678">Repressor</keyword>
<dbReference type="SUPFAM" id="SSF101498">
    <property type="entry name" value="Anti-sigma factor FlgM"/>
    <property type="match status" value="1"/>
</dbReference>
<evidence type="ECO:0000256" key="5">
    <source>
        <dbReference type="ARBA" id="ARBA00023015"/>
    </source>
</evidence>
<sequence length="92" mass="10070">MYINNNIQAVSGAYQVSSARPSARAGAAQESGKGDEVVFSHEAKRFSSMLQELRNMPEVRSEKVETLSRQIADGSYDQDADKLAGSLLDARY</sequence>
<dbReference type="Pfam" id="PF04316">
    <property type="entry name" value="FlgM"/>
    <property type="match status" value="1"/>
</dbReference>
<keyword evidence="5" id="KW-0805">Transcription regulation</keyword>
<dbReference type="Proteomes" id="UP000430222">
    <property type="component" value="Unassembled WGS sequence"/>
</dbReference>
<dbReference type="NCBIfam" id="TIGR03824">
    <property type="entry name" value="FlgM_jcvi"/>
    <property type="match status" value="1"/>
</dbReference>
<comment type="caution">
    <text evidence="8">The sequence shown here is derived from an EMBL/GenBank/DDBJ whole genome shotgun (WGS) entry which is preliminary data.</text>
</comment>
<evidence type="ECO:0000256" key="6">
    <source>
        <dbReference type="ARBA" id="ARBA00023163"/>
    </source>
</evidence>
<dbReference type="GO" id="GO:0044781">
    <property type="term" value="P:bacterial-type flagellum organization"/>
    <property type="evidence" value="ECO:0007669"/>
    <property type="project" value="UniProtKB-KW"/>
</dbReference>
<evidence type="ECO:0000256" key="3">
    <source>
        <dbReference type="ARBA" id="ARBA00022491"/>
    </source>
</evidence>
<evidence type="ECO:0000256" key="4">
    <source>
        <dbReference type="ARBA" id="ARBA00022795"/>
    </source>
</evidence>
<feature type="domain" description="Anti-sigma-28 factor FlgM C-terminal" evidence="7">
    <location>
        <begin position="35"/>
        <end position="89"/>
    </location>
</feature>
<evidence type="ECO:0000256" key="2">
    <source>
        <dbReference type="ARBA" id="ARBA00017823"/>
    </source>
</evidence>
<comment type="similarity">
    <text evidence="1">Belongs to the FlgM family.</text>
</comment>
<keyword evidence="8" id="KW-0969">Cilium</keyword>
<name>A0A6I2UUV6_9FIRM</name>
<protein>
    <recommendedName>
        <fullName evidence="2">Negative regulator of flagellin synthesis</fullName>
    </recommendedName>
</protein>
<dbReference type="InterPro" id="IPR007412">
    <property type="entry name" value="FlgM"/>
</dbReference>
<proteinExistence type="inferred from homology"/>
<keyword evidence="9" id="KW-1185">Reference proteome</keyword>
<dbReference type="GO" id="GO:0045892">
    <property type="term" value="P:negative regulation of DNA-templated transcription"/>
    <property type="evidence" value="ECO:0007669"/>
    <property type="project" value="InterPro"/>
</dbReference>
<keyword evidence="6" id="KW-0804">Transcription</keyword>
<gene>
    <name evidence="8" type="primary">flgM</name>
    <name evidence="8" type="ORF">FYJ78_07290</name>
</gene>
<dbReference type="InterPro" id="IPR031316">
    <property type="entry name" value="FlgM_C"/>
</dbReference>
<organism evidence="8 9">
    <name type="scientific">Selenomonas montiformis</name>
    <dbReference type="NCBI Taxonomy" id="2652285"/>
    <lineage>
        <taxon>Bacteria</taxon>
        <taxon>Bacillati</taxon>
        <taxon>Bacillota</taxon>
        <taxon>Negativicutes</taxon>
        <taxon>Selenomonadales</taxon>
        <taxon>Selenomonadaceae</taxon>
        <taxon>Selenomonas</taxon>
    </lineage>
</organism>
<evidence type="ECO:0000313" key="9">
    <source>
        <dbReference type="Proteomes" id="UP000430222"/>
    </source>
</evidence>
<evidence type="ECO:0000313" key="8">
    <source>
        <dbReference type="EMBL" id="MSV24987.1"/>
    </source>
</evidence>
<dbReference type="AlphaFoldDB" id="A0A6I2UUV6"/>
<accession>A0A6I2UUV6</accession>
<evidence type="ECO:0000259" key="7">
    <source>
        <dbReference type="Pfam" id="PF04316"/>
    </source>
</evidence>
<dbReference type="RefSeq" id="WP_154620763.1">
    <property type="nucleotide sequence ID" value="NZ_CBCTNG010000001.1"/>
</dbReference>
<keyword evidence="8" id="KW-0282">Flagellum</keyword>
<evidence type="ECO:0000256" key="1">
    <source>
        <dbReference type="ARBA" id="ARBA00005322"/>
    </source>
</evidence>
<dbReference type="EMBL" id="VUNL01000007">
    <property type="protein sequence ID" value="MSV24987.1"/>
    <property type="molecule type" value="Genomic_DNA"/>
</dbReference>
<reference evidence="8 9" key="1">
    <citation type="submission" date="2019-08" db="EMBL/GenBank/DDBJ databases">
        <title>In-depth cultivation of the pig gut microbiome towards novel bacterial diversity and tailored functional studies.</title>
        <authorList>
            <person name="Wylensek D."/>
            <person name="Hitch T.C.A."/>
            <person name="Clavel T."/>
        </authorList>
    </citation>
    <scope>NUCLEOTIDE SEQUENCE [LARGE SCALE GENOMIC DNA]</scope>
    <source>
        <strain evidence="9">WCA-380-WT-3B3</strain>
    </source>
</reference>